<evidence type="ECO:0000256" key="1">
    <source>
        <dbReference type="SAM" id="MobiDB-lite"/>
    </source>
</evidence>
<evidence type="ECO:0000313" key="3">
    <source>
        <dbReference type="Proteomes" id="UP000003085"/>
    </source>
</evidence>
<dbReference type="HOGENOM" id="CLU_045934_0_0_6"/>
<gene>
    <name evidence="2" type="ORF">HMP0015_2427</name>
</gene>
<dbReference type="RefSeq" id="WP_004639752.1">
    <property type="nucleotide sequence ID" value="NZ_GG770435.1"/>
</dbReference>
<feature type="compositionally biased region" description="Polar residues" evidence="1">
    <location>
        <begin position="182"/>
        <end position="192"/>
    </location>
</feature>
<protein>
    <submittedName>
        <fullName evidence="2">Uncharacterized protein</fullName>
    </submittedName>
</protein>
<comment type="caution">
    <text evidence="2">The sequence shown here is derived from an EMBL/GenBank/DDBJ whole genome shotgun (WGS) entry which is preliminary data.</text>
</comment>
<accession>D4XRT5</accession>
<sequence>MTNILNAQEAFTALRSGKTILCRHILGEFDSLDQFPATVFGLPDHEYCIKIETIELAGITFTKPLTLEEVQPEQDVFLIQPQAVILQYKFNENIEGLVAGIRSGFAQRDFENAKRQYEALCSAVGGSIFEASLEIAEQPKKKRTSKKQNDANEVKQLDAIQPANDNSKIDEILGPASGHEFPSSNSLADASQSESDLDDFCHQVNFDDLLSKIKLASNESDVHIYRRTIRTNNIFTDEQLNELEAACEARLTDLSLDEFESNQVKEAIIENKDRFASITQAALDKAAEISHSEYEKNLSDLINRAKHAQSPAETNALTKYTSTWTIEQREPLLKVINQRLLELSPPLTARIREAQSLAILNTFLSDIESLEDRIYANDCMQAYAKRKAELTDGNGIPL</sequence>
<name>D4XRT5_ACIHA</name>
<proteinExistence type="predicted"/>
<organism evidence="2 3">
    <name type="scientific">Acinetobacter haemolyticus ATCC 19194</name>
    <dbReference type="NCBI Taxonomy" id="707232"/>
    <lineage>
        <taxon>Bacteria</taxon>
        <taxon>Pseudomonadati</taxon>
        <taxon>Pseudomonadota</taxon>
        <taxon>Gammaproteobacteria</taxon>
        <taxon>Moraxellales</taxon>
        <taxon>Moraxellaceae</taxon>
        <taxon>Acinetobacter</taxon>
    </lineage>
</organism>
<feature type="region of interest" description="Disordered" evidence="1">
    <location>
        <begin position="171"/>
        <end position="192"/>
    </location>
</feature>
<dbReference type="EMBL" id="ADMT01000188">
    <property type="protein sequence ID" value="EFF82145.1"/>
    <property type="molecule type" value="Genomic_DNA"/>
</dbReference>
<dbReference type="Proteomes" id="UP000003085">
    <property type="component" value="Unassembled WGS sequence"/>
</dbReference>
<dbReference type="AlphaFoldDB" id="D4XRT5"/>
<evidence type="ECO:0000313" key="2">
    <source>
        <dbReference type="EMBL" id="EFF82145.1"/>
    </source>
</evidence>
<reference evidence="3" key="1">
    <citation type="submission" date="2010-03" db="EMBL/GenBank/DDBJ databases">
        <title>Complete sequence of Mobiluncus curtisii ATCC 43063.</title>
        <authorList>
            <person name="Muzny D."/>
            <person name="Qin X."/>
            <person name="Deng J."/>
            <person name="Jiang H."/>
            <person name="Liu Y."/>
            <person name="Qu J."/>
            <person name="Song X.-Z."/>
            <person name="Zhang L."/>
            <person name="Thornton R."/>
            <person name="Coyle M."/>
            <person name="Francisco L."/>
            <person name="Jackson L."/>
            <person name="Javaid M."/>
            <person name="Korchina V."/>
            <person name="Kovar C."/>
            <person name="Mata R."/>
            <person name="Mathew T."/>
            <person name="Ngo R."/>
            <person name="Nguyen L."/>
            <person name="Nguyen N."/>
            <person name="Okwuonu G."/>
            <person name="Ongeri F."/>
            <person name="Pham C."/>
            <person name="Simmons D."/>
            <person name="Wilczek-Boney K."/>
            <person name="Hale W."/>
            <person name="Jakkamsetti A."/>
            <person name="Pham P."/>
            <person name="Ruth R."/>
            <person name="San Lucas F."/>
            <person name="Warren J."/>
            <person name="Zhang J."/>
            <person name="Zhao Z."/>
            <person name="Zhou C."/>
            <person name="Zhu D."/>
            <person name="Lee S."/>
            <person name="Bess C."/>
            <person name="Blankenburg K."/>
            <person name="Forbes L."/>
            <person name="Fu Q."/>
            <person name="Gubbala S."/>
            <person name="Hirani K."/>
            <person name="Jayaseelan J.C."/>
            <person name="Lara F."/>
            <person name="Munidasa M."/>
            <person name="Palculict T."/>
            <person name="Patil S."/>
            <person name="Pu L.-L."/>
            <person name="Saada N."/>
            <person name="Tang L."/>
            <person name="Weissenberger G."/>
            <person name="Zhu Y."/>
            <person name="Hemphill L."/>
            <person name="Shang Y."/>
            <person name="Youmans B."/>
            <person name="Ayvaz T."/>
            <person name="Ross M."/>
            <person name="Santibanez J."/>
            <person name="Aqrawi P."/>
            <person name="Gross S."/>
            <person name="Joshi V."/>
            <person name="Fowler G."/>
            <person name="Nazareth L."/>
            <person name="Reid J."/>
            <person name="Worley K."/>
            <person name="Petrosino J."/>
            <person name="Highlander S."/>
            <person name="Gibbs R."/>
            <person name="Gibbs R."/>
        </authorList>
    </citation>
    <scope>NUCLEOTIDE SEQUENCE [LARGE SCALE GENOMIC DNA]</scope>
    <source>
        <strain evidence="3">ATCC 19194</strain>
    </source>
</reference>